<dbReference type="SUPFAM" id="SSF53850">
    <property type="entry name" value="Periplasmic binding protein-like II"/>
    <property type="match status" value="1"/>
</dbReference>
<comment type="caution">
    <text evidence="6">The sequence shown here is derived from an EMBL/GenBank/DDBJ whole genome shotgun (WGS) entry which is preliminary data.</text>
</comment>
<gene>
    <name evidence="6" type="ORF">EYW49_19545</name>
</gene>
<dbReference type="InterPro" id="IPR015168">
    <property type="entry name" value="SsuA/THI5"/>
</dbReference>
<evidence type="ECO:0000259" key="5">
    <source>
        <dbReference type="SMART" id="SM00062"/>
    </source>
</evidence>
<evidence type="ECO:0000256" key="2">
    <source>
        <dbReference type="ARBA" id="ARBA00010742"/>
    </source>
</evidence>
<dbReference type="Pfam" id="PF09084">
    <property type="entry name" value="NMT1"/>
    <property type="match status" value="1"/>
</dbReference>
<accession>A0A4Q9VG64</accession>
<evidence type="ECO:0000313" key="7">
    <source>
        <dbReference type="Proteomes" id="UP000292781"/>
    </source>
</evidence>
<proteinExistence type="inferred from homology"/>
<dbReference type="EMBL" id="SJFN01000039">
    <property type="protein sequence ID" value="TBW33795.1"/>
    <property type="molecule type" value="Genomic_DNA"/>
</dbReference>
<dbReference type="PANTHER" id="PTHR30024">
    <property type="entry name" value="ALIPHATIC SULFONATES-BINDING PROTEIN-RELATED"/>
    <property type="match status" value="1"/>
</dbReference>
<name>A0A4Q9VG64_9HYPH</name>
<dbReference type="InterPro" id="IPR001638">
    <property type="entry name" value="Solute-binding_3/MltF_N"/>
</dbReference>
<dbReference type="RefSeq" id="WP_131311312.1">
    <property type="nucleotide sequence ID" value="NZ_SJFN01000039.1"/>
</dbReference>
<dbReference type="Proteomes" id="UP000292781">
    <property type="component" value="Unassembled WGS sequence"/>
</dbReference>
<protein>
    <submittedName>
        <fullName evidence="6">Transporter substrate-binding domain-containing protein</fullName>
    </submittedName>
</protein>
<evidence type="ECO:0000256" key="1">
    <source>
        <dbReference type="ARBA" id="ARBA00004418"/>
    </source>
</evidence>
<feature type="domain" description="Solute-binding protein family 3/N-terminal" evidence="5">
    <location>
        <begin position="33"/>
        <end position="260"/>
    </location>
</feature>
<feature type="chain" id="PRO_5020893580" evidence="4">
    <location>
        <begin position="25"/>
        <end position="342"/>
    </location>
</feature>
<sequence>MKRLALGLAAGLAVLGLAVVPALAVTPEKPKIELGVGGKPLLYYLPLTLADRLGYFKDEGLDVTIDDFGGGAKALQALIGGSVDAVTGAYEHTMRMQQKGQEITAVIELGRFPGIVWAVAKAKADKVKTVADLKGLKIGVTAPGSSTHLTTVYQLAKAGVSAEDVAFVGVGSGASAVAALEQGNVDAVAHLDPVISKLEADDAVKILVDTRTEAGTRAVFGGTNPAAVLYVKADFAKANPNTVQALTNAFYRTLKWLDKATPAEIAAAVPEDYWLGDKDLYLRAAKASLPTYSKTGIVPQEGMTSTLNFLEVTEPGSFKDAKIDLGRTFDDRFVKKAAETIK</sequence>
<dbReference type="AlphaFoldDB" id="A0A4Q9VG64"/>
<organism evidence="6 7">
    <name type="scientific">Siculibacillus lacustris</name>
    <dbReference type="NCBI Taxonomy" id="1549641"/>
    <lineage>
        <taxon>Bacteria</taxon>
        <taxon>Pseudomonadati</taxon>
        <taxon>Pseudomonadota</taxon>
        <taxon>Alphaproteobacteria</taxon>
        <taxon>Hyphomicrobiales</taxon>
        <taxon>Ancalomicrobiaceae</taxon>
        <taxon>Siculibacillus</taxon>
    </lineage>
</organism>
<evidence type="ECO:0000256" key="3">
    <source>
        <dbReference type="ARBA" id="ARBA00022729"/>
    </source>
</evidence>
<comment type="similarity">
    <text evidence="2">Belongs to the bacterial solute-binding protein SsuA/TauA family.</text>
</comment>
<dbReference type="PANTHER" id="PTHR30024:SF47">
    <property type="entry name" value="TAURINE-BINDING PERIPLASMIC PROTEIN"/>
    <property type="match status" value="1"/>
</dbReference>
<evidence type="ECO:0000256" key="4">
    <source>
        <dbReference type="SAM" id="SignalP"/>
    </source>
</evidence>
<dbReference type="SMART" id="SM00062">
    <property type="entry name" value="PBPb"/>
    <property type="match status" value="1"/>
</dbReference>
<keyword evidence="3 4" id="KW-0732">Signal</keyword>
<feature type="signal peptide" evidence="4">
    <location>
        <begin position="1"/>
        <end position="24"/>
    </location>
</feature>
<dbReference type="GO" id="GO:0042597">
    <property type="term" value="C:periplasmic space"/>
    <property type="evidence" value="ECO:0007669"/>
    <property type="project" value="UniProtKB-SubCell"/>
</dbReference>
<keyword evidence="7" id="KW-1185">Reference proteome</keyword>
<dbReference type="Gene3D" id="3.40.190.10">
    <property type="entry name" value="Periplasmic binding protein-like II"/>
    <property type="match status" value="2"/>
</dbReference>
<dbReference type="OrthoDB" id="9806288at2"/>
<reference evidence="6 7" key="1">
    <citation type="submission" date="2019-02" db="EMBL/GenBank/DDBJ databases">
        <title>Siculibacillus lacustris gen. nov., sp. nov., a new rosette-forming bacterium isolated from a freshwater crater lake (Lake St. Ana, Romania).</title>
        <authorList>
            <person name="Felfoldi T."/>
            <person name="Marton Z."/>
            <person name="Szabo A."/>
            <person name="Mentes A."/>
            <person name="Boka K."/>
            <person name="Marialigeti K."/>
            <person name="Mathe I."/>
            <person name="Koncz M."/>
            <person name="Schumann P."/>
            <person name="Toth E."/>
        </authorList>
    </citation>
    <scope>NUCLEOTIDE SEQUENCE [LARGE SCALE GENOMIC DNA]</scope>
    <source>
        <strain evidence="6 7">SA-279</strain>
    </source>
</reference>
<evidence type="ECO:0000313" key="6">
    <source>
        <dbReference type="EMBL" id="TBW33795.1"/>
    </source>
</evidence>
<comment type="subcellular location">
    <subcellularLocation>
        <location evidence="1">Periplasm</location>
    </subcellularLocation>
</comment>
<dbReference type="GO" id="GO:0042918">
    <property type="term" value="P:alkanesulfonate transmembrane transport"/>
    <property type="evidence" value="ECO:0007669"/>
    <property type="project" value="TreeGrafter"/>
</dbReference>